<evidence type="ECO:0000313" key="1">
    <source>
        <dbReference type="EMBL" id="CDZ24483.1"/>
    </source>
</evidence>
<gene>
    <name evidence="1" type="ORF">CCDG5_1369</name>
</gene>
<dbReference type="PATRIC" id="fig|29343.3.peg.1441"/>
<dbReference type="Proteomes" id="UP000032431">
    <property type="component" value="Chromosome I"/>
</dbReference>
<dbReference type="EMBL" id="LM995447">
    <property type="protein sequence ID" value="CDZ24483.1"/>
    <property type="molecule type" value="Genomic_DNA"/>
</dbReference>
<dbReference type="AlphaFoldDB" id="A0A078KPY3"/>
<keyword evidence="2" id="KW-1185">Reference proteome</keyword>
<dbReference type="InterPro" id="IPR014202">
    <property type="entry name" value="Spore_II_R"/>
</dbReference>
<dbReference type="OrthoDB" id="9793324at2"/>
<accession>A0A078KPY3</accession>
<dbReference type="KEGG" id="ccel:CCDG5_1369"/>
<dbReference type="HOGENOM" id="CLU_069310_1_0_9"/>
<reference evidence="2" key="1">
    <citation type="submission" date="2014-07" db="EMBL/GenBank/DDBJ databases">
        <authorList>
            <person name="Wibberg D."/>
        </authorList>
    </citation>
    <scope>NUCLEOTIDE SEQUENCE [LARGE SCALE GENOMIC DNA]</scope>
    <source>
        <strain evidence="2">DG5</strain>
    </source>
</reference>
<name>A0A078KPY3_9FIRM</name>
<organism evidence="1 2">
    <name type="scientific">[Clostridium] cellulosi</name>
    <dbReference type="NCBI Taxonomy" id="29343"/>
    <lineage>
        <taxon>Bacteria</taxon>
        <taxon>Bacillati</taxon>
        <taxon>Bacillota</taxon>
        <taxon>Clostridia</taxon>
        <taxon>Eubacteriales</taxon>
        <taxon>Oscillospiraceae</taxon>
        <taxon>Oscillospiraceae incertae sedis</taxon>
    </lineage>
</organism>
<evidence type="ECO:0000313" key="2">
    <source>
        <dbReference type="Proteomes" id="UP000032431"/>
    </source>
</evidence>
<proteinExistence type="predicted"/>
<protein>
    <submittedName>
        <fullName evidence="1">Stage II sporulation protein R</fullName>
    </submittedName>
</protein>
<dbReference type="NCBIfam" id="TIGR02837">
    <property type="entry name" value="spore_II_R"/>
    <property type="match status" value="1"/>
</dbReference>
<dbReference type="STRING" id="29343.CCDG5_1369"/>
<sequence length="217" mass="24914">MKLFKVEKAVLLGLMITVIAASLSSFSVFAKQCSDIRGKVLRLHIIANSDSKADQQLKLNVRDRILRESQELFIAADNKEEAEENVREKLPEIIKIAQDEVKREGFNYKVNAQLVNMYFTTRKYDNITLPAGYYDAVRITIGEAKGHNWWCVLFPSLCIPASSEEQKQEISDVLSPDEENIVENSDKPDIKIKFKVVELFEQCDDFLKTFRDNVFSQ</sequence>
<dbReference type="Pfam" id="PF09551">
    <property type="entry name" value="Spore_II_R"/>
    <property type="match status" value="1"/>
</dbReference>